<reference evidence="2" key="1">
    <citation type="journal article" date="2023" name="Front. Plant Sci.">
        <title>Chromosomal-level genome assembly of Melastoma candidum provides insights into trichome evolution.</title>
        <authorList>
            <person name="Zhong Y."/>
            <person name="Wu W."/>
            <person name="Sun C."/>
            <person name="Zou P."/>
            <person name="Liu Y."/>
            <person name="Dai S."/>
            <person name="Zhou R."/>
        </authorList>
    </citation>
    <scope>NUCLEOTIDE SEQUENCE [LARGE SCALE GENOMIC DNA]</scope>
</reference>
<organism evidence="1 2">
    <name type="scientific">Melastoma candidum</name>
    <dbReference type="NCBI Taxonomy" id="119954"/>
    <lineage>
        <taxon>Eukaryota</taxon>
        <taxon>Viridiplantae</taxon>
        <taxon>Streptophyta</taxon>
        <taxon>Embryophyta</taxon>
        <taxon>Tracheophyta</taxon>
        <taxon>Spermatophyta</taxon>
        <taxon>Magnoliopsida</taxon>
        <taxon>eudicotyledons</taxon>
        <taxon>Gunneridae</taxon>
        <taxon>Pentapetalae</taxon>
        <taxon>rosids</taxon>
        <taxon>malvids</taxon>
        <taxon>Myrtales</taxon>
        <taxon>Melastomataceae</taxon>
        <taxon>Melastomatoideae</taxon>
        <taxon>Melastomateae</taxon>
        <taxon>Melastoma</taxon>
    </lineage>
</organism>
<protein>
    <submittedName>
        <fullName evidence="1">Uncharacterized protein</fullName>
    </submittedName>
</protein>
<comment type="caution">
    <text evidence="1">The sequence shown here is derived from an EMBL/GenBank/DDBJ whole genome shotgun (WGS) entry which is preliminary data.</text>
</comment>
<proteinExistence type="predicted"/>
<dbReference type="EMBL" id="CM042887">
    <property type="protein sequence ID" value="KAI4330430.1"/>
    <property type="molecule type" value="Genomic_DNA"/>
</dbReference>
<name>A0ACB9N1L0_9MYRT</name>
<accession>A0ACB9N1L0</accession>
<dbReference type="Proteomes" id="UP001057402">
    <property type="component" value="Chromosome 8"/>
</dbReference>
<evidence type="ECO:0000313" key="1">
    <source>
        <dbReference type="EMBL" id="KAI4330430.1"/>
    </source>
</evidence>
<sequence length="134" mass="14226">MVSASQADVLTHLSYDAVHYNRSDLSNWLQSMLSEIGGPLDFDGPYLVLPAPSFSDPFLLSSSGPMNFDSVLFDDSSSSDQFYLGAIAPDKRSVSGNLGASVSAPAGVPAPVPNCFVQPEESPNKRLKSSPEKS</sequence>
<gene>
    <name evidence="1" type="ORF">MLD38_028720</name>
</gene>
<evidence type="ECO:0000313" key="2">
    <source>
        <dbReference type="Proteomes" id="UP001057402"/>
    </source>
</evidence>
<keyword evidence="2" id="KW-1185">Reference proteome</keyword>